<dbReference type="Proteomes" id="UP001486888">
    <property type="component" value="Chromosome"/>
</dbReference>
<evidence type="ECO:0000259" key="1">
    <source>
        <dbReference type="Pfam" id="PF12728"/>
    </source>
</evidence>
<dbReference type="NCBIfam" id="TIGR01764">
    <property type="entry name" value="excise"/>
    <property type="match status" value="1"/>
</dbReference>
<accession>A0AAU6WEN0</accession>
<reference evidence="2 3" key="1">
    <citation type="submission" date="2023-05" db="EMBL/GenBank/DDBJ databases">
        <title>Glutamicibacter sp. B1, complete genome.</title>
        <authorList>
            <person name="Long Y.H."/>
            <person name="Fang T."/>
            <person name="Li X.Y."/>
        </authorList>
    </citation>
    <scope>NUCLEOTIDE SEQUENCE [LARGE SCALE GENOMIC DNA]</scope>
    <source>
        <strain evidence="2 3">B1</strain>
    </source>
</reference>
<evidence type="ECO:0000313" key="3">
    <source>
        <dbReference type="Proteomes" id="UP001486888"/>
    </source>
</evidence>
<proteinExistence type="predicted"/>
<evidence type="ECO:0000313" key="2">
    <source>
        <dbReference type="EMBL" id="XAO46573.1"/>
    </source>
</evidence>
<dbReference type="Pfam" id="PF12728">
    <property type="entry name" value="HTH_17"/>
    <property type="match status" value="1"/>
</dbReference>
<name>A0AAU6WEN0_9MICC</name>
<dbReference type="EMBL" id="CP125942">
    <property type="protein sequence ID" value="XAO46573.1"/>
    <property type="molecule type" value="Genomic_DNA"/>
</dbReference>
<dbReference type="KEGG" id="gey:QMQ05_03295"/>
<feature type="domain" description="Helix-turn-helix" evidence="1">
    <location>
        <begin position="58"/>
        <end position="104"/>
    </location>
</feature>
<gene>
    <name evidence="2" type="ORF">QMQ05_03295</name>
</gene>
<dbReference type="AlphaFoldDB" id="A0AAU6WEN0"/>
<dbReference type="InterPro" id="IPR041657">
    <property type="entry name" value="HTH_17"/>
</dbReference>
<protein>
    <submittedName>
        <fullName evidence="2">Helix-turn-helix domain-containing protein</fullName>
    </submittedName>
</protein>
<dbReference type="InterPro" id="IPR010093">
    <property type="entry name" value="SinI_DNA-bd"/>
</dbReference>
<dbReference type="RefSeq" id="WP_345472988.1">
    <property type="nucleotide sequence ID" value="NZ_CP125942.1"/>
</dbReference>
<dbReference type="GO" id="GO:0003677">
    <property type="term" value="F:DNA binding"/>
    <property type="evidence" value="ECO:0007669"/>
    <property type="project" value="InterPro"/>
</dbReference>
<organism evidence="2 3">
    <name type="scientific">Glutamicibacter ectropisis</name>
    <dbReference type="NCBI Taxonomy" id="3046593"/>
    <lineage>
        <taxon>Bacteria</taxon>
        <taxon>Bacillati</taxon>
        <taxon>Actinomycetota</taxon>
        <taxon>Actinomycetes</taxon>
        <taxon>Micrococcales</taxon>
        <taxon>Micrococcaceae</taxon>
        <taxon>Glutamicibacter</taxon>
    </lineage>
</organism>
<sequence length="133" mass="14920">MTTTTLSSTNVTNSEINELEKLQNHLPANSELGKVLSKMTEGLRDGVDVTLTRDDDELTTSDVASILGISRAHLYKVLDAGLIPFHIVGERTRRMLMSDVKNYLFRTQQFRAGDAQSIAKREQLEDMVFDSMD</sequence>
<keyword evidence="3" id="KW-1185">Reference proteome</keyword>